<keyword evidence="4" id="KW-1185">Reference proteome</keyword>
<gene>
    <name evidence="3" type="ORF">WAE96_13545</name>
</gene>
<proteinExistence type="predicted"/>
<protein>
    <submittedName>
        <fullName evidence="3">LruC domain-containing protein</fullName>
    </submittedName>
</protein>
<evidence type="ECO:0000259" key="2">
    <source>
        <dbReference type="Pfam" id="PF16130"/>
    </source>
</evidence>
<name>A0ABU8EUP5_9GAMM</name>
<dbReference type="InterPro" id="IPR031025">
    <property type="entry name" value="LruC_dom"/>
</dbReference>
<sequence>MKISNLLFLFISFQTFAVESVKLADTIKQGYGYIDLFKAQQSANNLTVDDLESLRNAHGNKLVFAVDINEAANGTEKASTQGVTVDTVELIVVRNGSESRYNEFYTPTTSLVAAISETSRTFRYTMIGESGSSRITGATLNDITSEFDSLLTILVPDSIANADSIFLAVRLQQTNKSLGDPEAFYDYTGGYEDIAVVNPYDAQVLTELAPGVDEAPLVVAQSQVEQTVDSWVYYPSSASYFVVAYEDQYPNRGDYDFNDLVIGYRVGFGVSNSQVVSVIGVGYMIARGASANHDWYLHVPFSDYVSGNAQVNLFKPGSSEQAIGYPQLQAVNGNLNLRLFENTKALMKVEGSDFANTLSEQTPIQGHKFSFSFNLDSPLSFDAIPAAPYDPYLHVLTTGYEIHLSGNTTQLSQSTNSGSFNSEYKDQLGYPYALVFPDQWLPPLEYTDLGEAYSTFLDYTNNGSSQNETWYMSPTTNKTKSLPTSFWKW</sequence>
<feature type="domain" description="DUF4842" evidence="2">
    <location>
        <begin position="274"/>
        <end position="471"/>
    </location>
</feature>
<keyword evidence="1" id="KW-0732">Signal</keyword>
<feature type="chain" id="PRO_5045962812" evidence="1">
    <location>
        <begin position="18"/>
        <end position="489"/>
    </location>
</feature>
<evidence type="ECO:0000313" key="4">
    <source>
        <dbReference type="Proteomes" id="UP001382455"/>
    </source>
</evidence>
<dbReference type="Pfam" id="PF16130">
    <property type="entry name" value="DUF4842"/>
    <property type="match status" value="1"/>
</dbReference>
<dbReference type="Proteomes" id="UP001382455">
    <property type="component" value="Unassembled WGS sequence"/>
</dbReference>
<dbReference type="EMBL" id="JBAWKS010000001">
    <property type="protein sequence ID" value="MEI4550689.1"/>
    <property type="molecule type" value="Genomic_DNA"/>
</dbReference>
<comment type="caution">
    <text evidence="3">The sequence shown here is derived from an EMBL/GenBank/DDBJ whole genome shotgun (WGS) entry which is preliminary data.</text>
</comment>
<accession>A0ABU8EUP5</accession>
<dbReference type="RefSeq" id="WP_336435792.1">
    <property type="nucleotide sequence ID" value="NZ_JBAWKS010000001.1"/>
</dbReference>
<dbReference type="InterPro" id="IPR032295">
    <property type="entry name" value="DUF4842"/>
</dbReference>
<dbReference type="NCBIfam" id="TIGR04456">
    <property type="entry name" value="LruC_dom"/>
    <property type="match status" value="1"/>
</dbReference>
<evidence type="ECO:0000256" key="1">
    <source>
        <dbReference type="SAM" id="SignalP"/>
    </source>
</evidence>
<reference evidence="3 4" key="1">
    <citation type="submission" date="2023-12" db="EMBL/GenBank/DDBJ databases">
        <title>Friends and Foes: Symbiotic and Algicidal bacterial influence on Karenia brevis blooms.</title>
        <authorList>
            <person name="Fei C."/>
            <person name="Mohamed A.R."/>
            <person name="Booker A."/>
            <person name="Arshad M."/>
            <person name="Klass S."/>
            <person name="Ahn S."/>
            <person name="Gilbert P.M."/>
            <person name="Heil C.A."/>
            <person name="Martinez J.M."/>
            <person name="Amin S.A."/>
        </authorList>
    </citation>
    <scope>NUCLEOTIDE SEQUENCE [LARGE SCALE GENOMIC DNA]</scope>
    <source>
        <strain evidence="3 4">CE15</strain>
    </source>
</reference>
<evidence type="ECO:0000313" key="3">
    <source>
        <dbReference type="EMBL" id="MEI4550689.1"/>
    </source>
</evidence>
<organism evidence="3 4">
    <name type="scientific">Pseudoalteromonas spongiae</name>
    <dbReference type="NCBI Taxonomy" id="298657"/>
    <lineage>
        <taxon>Bacteria</taxon>
        <taxon>Pseudomonadati</taxon>
        <taxon>Pseudomonadota</taxon>
        <taxon>Gammaproteobacteria</taxon>
        <taxon>Alteromonadales</taxon>
        <taxon>Pseudoalteromonadaceae</taxon>
        <taxon>Pseudoalteromonas</taxon>
    </lineage>
</organism>
<feature type="signal peptide" evidence="1">
    <location>
        <begin position="1"/>
        <end position="17"/>
    </location>
</feature>